<name>M8A7W0_TRIUA</name>
<evidence type="ECO:0000256" key="1">
    <source>
        <dbReference type="SAM" id="MobiDB-lite"/>
    </source>
</evidence>
<proteinExistence type="predicted"/>
<evidence type="ECO:0000313" key="2">
    <source>
        <dbReference type="EMBL" id="EMS68542.1"/>
    </source>
</evidence>
<dbReference type="AlphaFoldDB" id="M8A7W0"/>
<dbReference type="EMBL" id="KD004909">
    <property type="protein sequence ID" value="EMS68542.1"/>
    <property type="molecule type" value="Genomic_DNA"/>
</dbReference>
<feature type="region of interest" description="Disordered" evidence="1">
    <location>
        <begin position="171"/>
        <end position="193"/>
    </location>
</feature>
<sequence>MPKLSPIRSQDGAIFSPWEVKRLEMLLALEGISEQALFARTRTQQRHKASIFMRRRCAAGRGGAASACAGARSQCAGARSALWRGVKEALKRSPSGAGAGVKTAAWGAGARAGGVGAASGRRRDEELEPHLDAAMSWTSPDHDDPDALSKHLLNQMQAAAQVEEMNLGSCRAQQQLEEEPRPGRARARRSSWTWERRSVWAGGGGAWT</sequence>
<accession>M8A7W0</accession>
<organism evidence="2">
    <name type="scientific">Triticum urartu</name>
    <name type="common">Red wild einkorn</name>
    <name type="synonym">Crithodium urartu</name>
    <dbReference type="NCBI Taxonomy" id="4572"/>
    <lineage>
        <taxon>Eukaryota</taxon>
        <taxon>Viridiplantae</taxon>
        <taxon>Streptophyta</taxon>
        <taxon>Embryophyta</taxon>
        <taxon>Tracheophyta</taxon>
        <taxon>Spermatophyta</taxon>
        <taxon>Magnoliopsida</taxon>
        <taxon>Liliopsida</taxon>
        <taxon>Poales</taxon>
        <taxon>Poaceae</taxon>
        <taxon>BOP clade</taxon>
        <taxon>Pooideae</taxon>
        <taxon>Triticodae</taxon>
        <taxon>Triticeae</taxon>
        <taxon>Triticinae</taxon>
        <taxon>Triticum</taxon>
    </lineage>
</organism>
<protein>
    <submittedName>
        <fullName evidence="2">Uncharacterized protein</fullName>
    </submittedName>
</protein>
<reference evidence="2" key="1">
    <citation type="journal article" date="2013" name="Nature">
        <title>Draft genome of the wheat A-genome progenitor Triticum urartu.</title>
        <authorList>
            <person name="Ling H.Q."/>
            <person name="Zhao S."/>
            <person name="Liu D."/>
            <person name="Wang J."/>
            <person name="Sun H."/>
            <person name="Zhang C."/>
            <person name="Fan H."/>
            <person name="Li D."/>
            <person name="Dong L."/>
            <person name="Tao Y."/>
            <person name="Gao C."/>
            <person name="Wu H."/>
            <person name="Li Y."/>
            <person name="Cui Y."/>
            <person name="Guo X."/>
            <person name="Zheng S."/>
            <person name="Wang B."/>
            <person name="Yu K."/>
            <person name="Liang Q."/>
            <person name="Yang W."/>
            <person name="Lou X."/>
            <person name="Chen J."/>
            <person name="Feng M."/>
            <person name="Jian J."/>
            <person name="Zhang X."/>
            <person name="Luo G."/>
            <person name="Jiang Y."/>
            <person name="Liu J."/>
            <person name="Wang Z."/>
            <person name="Sha Y."/>
            <person name="Zhang B."/>
            <person name="Wu H."/>
            <person name="Tang D."/>
            <person name="Shen Q."/>
            <person name="Xue P."/>
            <person name="Zou S."/>
            <person name="Wang X."/>
            <person name="Liu X."/>
            <person name="Wang F."/>
            <person name="Yang Y."/>
            <person name="An X."/>
            <person name="Dong Z."/>
            <person name="Zhang K."/>
            <person name="Zhang X."/>
            <person name="Luo M.C."/>
            <person name="Dvorak J."/>
            <person name="Tong Y."/>
            <person name="Wang J."/>
            <person name="Yang H."/>
            <person name="Li Z."/>
            <person name="Wang D."/>
            <person name="Zhang A."/>
            <person name="Wang J."/>
        </authorList>
    </citation>
    <scope>NUCLEOTIDE SEQUENCE</scope>
</reference>
<gene>
    <name evidence="2" type="ORF">TRIUR3_23829</name>
</gene>